<protein>
    <submittedName>
        <fullName evidence="5">Histone methylation protein DOT1</fullName>
    </submittedName>
</protein>
<evidence type="ECO:0000313" key="5">
    <source>
        <dbReference type="EMBL" id="SDR52522.1"/>
    </source>
</evidence>
<organism evidence="5 6">
    <name type="scientific">Paraburkholderia fungorum</name>
    <dbReference type="NCBI Taxonomy" id="134537"/>
    <lineage>
        <taxon>Bacteria</taxon>
        <taxon>Pseudomonadati</taxon>
        <taxon>Pseudomonadota</taxon>
        <taxon>Betaproteobacteria</taxon>
        <taxon>Burkholderiales</taxon>
        <taxon>Burkholderiaceae</taxon>
        <taxon>Paraburkholderia</taxon>
    </lineage>
</organism>
<keyword evidence="6" id="KW-1185">Reference proteome</keyword>
<evidence type="ECO:0000259" key="4">
    <source>
        <dbReference type="Pfam" id="PF13649"/>
    </source>
</evidence>
<sequence>MSTWLSLFAILFVVISAASLLVFQAYTGVPSLPSSTSEAADVIALLRQAGLKDRAKIYDLGSGWGTLVVALARAFPAAEVHGIEVSPLPYLVARVRTWNLANVSLIYKDFTKAAPGDADAVTCDLMTDTMRGVGRLPDATLATGTLVVSITFWFRGRTVCATRQAPMRGAVALYQWPTLAAVSPEITSSVASILSTS</sequence>
<dbReference type="GO" id="GO:0016279">
    <property type="term" value="F:protein-lysine N-methyltransferase activity"/>
    <property type="evidence" value="ECO:0007669"/>
    <property type="project" value="InterPro"/>
</dbReference>
<evidence type="ECO:0000256" key="1">
    <source>
        <dbReference type="ARBA" id="ARBA00022603"/>
    </source>
</evidence>
<proteinExistence type="predicted"/>
<dbReference type="GO" id="GO:0032259">
    <property type="term" value="P:methylation"/>
    <property type="evidence" value="ECO:0007669"/>
    <property type="project" value="UniProtKB-KW"/>
</dbReference>
<dbReference type="Pfam" id="PF13649">
    <property type="entry name" value="Methyltransf_25"/>
    <property type="match status" value="1"/>
</dbReference>
<dbReference type="PANTHER" id="PTHR13610:SF9">
    <property type="entry name" value="FI06469P"/>
    <property type="match status" value="1"/>
</dbReference>
<dbReference type="RefSeq" id="WP_074772964.1">
    <property type="nucleotide sequence ID" value="NZ_FNKP01000003.1"/>
</dbReference>
<keyword evidence="3" id="KW-0949">S-adenosyl-L-methionine</keyword>
<evidence type="ECO:0000313" key="6">
    <source>
        <dbReference type="Proteomes" id="UP000183487"/>
    </source>
</evidence>
<dbReference type="PANTHER" id="PTHR13610">
    <property type="entry name" value="METHYLTRANSFERASE DOMAIN-CONTAINING PROTEIN"/>
    <property type="match status" value="1"/>
</dbReference>
<dbReference type="InterPro" id="IPR029063">
    <property type="entry name" value="SAM-dependent_MTases_sf"/>
</dbReference>
<dbReference type="Proteomes" id="UP000183487">
    <property type="component" value="Unassembled WGS sequence"/>
</dbReference>
<accession>A0A1H1JRG7</accession>
<evidence type="ECO:0000256" key="3">
    <source>
        <dbReference type="ARBA" id="ARBA00022691"/>
    </source>
</evidence>
<dbReference type="OrthoDB" id="5611641at2"/>
<feature type="domain" description="Methyltransferase" evidence="4">
    <location>
        <begin position="57"/>
        <end position="123"/>
    </location>
</feature>
<keyword evidence="1" id="KW-0489">Methyltransferase</keyword>
<dbReference type="SUPFAM" id="SSF53335">
    <property type="entry name" value="S-adenosyl-L-methionine-dependent methyltransferases"/>
    <property type="match status" value="1"/>
</dbReference>
<dbReference type="InterPro" id="IPR026170">
    <property type="entry name" value="FAM173A/B"/>
</dbReference>
<reference evidence="6" key="1">
    <citation type="submission" date="2016-10" db="EMBL/GenBank/DDBJ databases">
        <authorList>
            <person name="Varghese N."/>
        </authorList>
    </citation>
    <scope>NUCLEOTIDE SEQUENCE [LARGE SCALE GENOMIC DNA]</scope>
    <source>
        <strain evidence="6">GAS106B</strain>
    </source>
</reference>
<evidence type="ECO:0000256" key="2">
    <source>
        <dbReference type="ARBA" id="ARBA00022679"/>
    </source>
</evidence>
<dbReference type="InterPro" id="IPR041698">
    <property type="entry name" value="Methyltransf_25"/>
</dbReference>
<dbReference type="CDD" id="cd02440">
    <property type="entry name" value="AdoMet_MTases"/>
    <property type="match status" value="1"/>
</dbReference>
<gene>
    <name evidence="5" type="ORF">SAMN05443245_7214</name>
</gene>
<name>A0A1H1JRG7_9BURK</name>
<keyword evidence="2" id="KW-0808">Transferase</keyword>
<dbReference type="AlphaFoldDB" id="A0A1H1JRG7"/>
<dbReference type="EMBL" id="FNKP01000003">
    <property type="protein sequence ID" value="SDR52522.1"/>
    <property type="molecule type" value="Genomic_DNA"/>
</dbReference>
<dbReference type="Gene3D" id="3.40.50.150">
    <property type="entry name" value="Vaccinia Virus protein VP39"/>
    <property type="match status" value="1"/>
</dbReference>